<keyword evidence="5" id="KW-1185">Reference proteome</keyword>
<evidence type="ECO:0000256" key="2">
    <source>
        <dbReference type="ARBA" id="ARBA00022737"/>
    </source>
</evidence>
<evidence type="ECO:0000313" key="4">
    <source>
        <dbReference type="EMBL" id="GMH46387.1"/>
    </source>
</evidence>
<accession>A0A9W6Z7V4</accession>
<dbReference type="InterPro" id="IPR032675">
    <property type="entry name" value="LRR_dom_sf"/>
</dbReference>
<feature type="compositionally biased region" description="Gly residues" evidence="3">
    <location>
        <begin position="720"/>
        <end position="729"/>
    </location>
</feature>
<organism evidence="4 5">
    <name type="scientific">Triparma retinervis</name>
    <dbReference type="NCBI Taxonomy" id="2557542"/>
    <lineage>
        <taxon>Eukaryota</taxon>
        <taxon>Sar</taxon>
        <taxon>Stramenopiles</taxon>
        <taxon>Ochrophyta</taxon>
        <taxon>Bolidophyceae</taxon>
        <taxon>Parmales</taxon>
        <taxon>Triparmaceae</taxon>
        <taxon>Triparma</taxon>
    </lineage>
</organism>
<name>A0A9W6Z7V4_9STRA</name>
<keyword evidence="2" id="KW-0677">Repeat</keyword>
<dbReference type="InterPro" id="IPR003591">
    <property type="entry name" value="Leu-rich_rpt_typical-subtyp"/>
</dbReference>
<keyword evidence="1" id="KW-0433">Leucine-rich repeat</keyword>
<protein>
    <recommendedName>
        <fullName evidence="6">Leucine-rich repeat protein</fullName>
    </recommendedName>
</protein>
<gene>
    <name evidence="4" type="ORF">TrRE_jg629</name>
</gene>
<evidence type="ECO:0000256" key="1">
    <source>
        <dbReference type="ARBA" id="ARBA00022614"/>
    </source>
</evidence>
<dbReference type="PROSITE" id="PS51450">
    <property type="entry name" value="LRR"/>
    <property type="match status" value="6"/>
</dbReference>
<dbReference type="Proteomes" id="UP001165082">
    <property type="component" value="Unassembled WGS sequence"/>
</dbReference>
<dbReference type="SUPFAM" id="SSF52058">
    <property type="entry name" value="L domain-like"/>
    <property type="match status" value="1"/>
</dbReference>
<dbReference type="PANTHER" id="PTHR45973:SF8">
    <property type="entry name" value="LEUCINE-RICH REPEAT-CONTAINING PROTEIN 49"/>
    <property type="match status" value="1"/>
</dbReference>
<reference evidence="4" key="1">
    <citation type="submission" date="2022-07" db="EMBL/GenBank/DDBJ databases">
        <title>Genome analysis of Parmales, a sister group of diatoms, reveals the evolutionary specialization of diatoms from phago-mixotrophs to photoautotrophs.</title>
        <authorList>
            <person name="Ban H."/>
            <person name="Sato S."/>
            <person name="Yoshikawa S."/>
            <person name="Kazumasa Y."/>
            <person name="Nakamura Y."/>
            <person name="Ichinomiya M."/>
            <person name="Saitoh K."/>
            <person name="Sato N."/>
            <person name="Blanc-Mathieu R."/>
            <person name="Endo H."/>
            <person name="Kuwata A."/>
            <person name="Ogata H."/>
        </authorList>
    </citation>
    <scope>NUCLEOTIDE SEQUENCE</scope>
</reference>
<comment type="caution">
    <text evidence="4">The sequence shown here is derived from an EMBL/GenBank/DDBJ whole genome shotgun (WGS) entry which is preliminary data.</text>
</comment>
<dbReference type="AlphaFoldDB" id="A0A9W6Z7V4"/>
<dbReference type="SMART" id="SM00365">
    <property type="entry name" value="LRR_SD22"/>
    <property type="match status" value="6"/>
</dbReference>
<dbReference type="PANTHER" id="PTHR45973">
    <property type="entry name" value="PROTEIN PHOSPHATASE 1 REGULATORY SUBUNIT SDS22-RELATED"/>
    <property type="match status" value="1"/>
</dbReference>
<dbReference type="Pfam" id="PF12799">
    <property type="entry name" value="LRR_4"/>
    <property type="match status" value="2"/>
</dbReference>
<dbReference type="InterPro" id="IPR050576">
    <property type="entry name" value="Cilia_flagella_integrity"/>
</dbReference>
<dbReference type="Gene3D" id="3.80.10.10">
    <property type="entry name" value="Ribonuclease Inhibitor"/>
    <property type="match status" value="2"/>
</dbReference>
<dbReference type="OrthoDB" id="1939344at2759"/>
<evidence type="ECO:0000313" key="5">
    <source>
        <dbReference type="Proteomes" id="UP001165082"/>
    </source>
</evidence>
<sequence>MAADGIVFAQLRGDPNSLVVYRSRAAREANPERLNLDRRKLTQCPILENEGRIRLLNYQNNKITSISNLHNLTNLIFLDLYNNHITSLGDELSGVRALRVLMLGKNRLGRISHLEKLNKLDVLDLHSNNIVKMENLSTLNELRVLNLAGNKITTVENIGALQSLTELNLRRNKISEVYELNMLPTLQRLFLSNNKLSKFEDAGCVFKIKFLLELALDGNPMVEHLEAAYAADPGITISKGDEEGEAEGGEAKLNQARATTPNKGNRGGEDKSSIFVTSSNLYRSFVIENIKTLRHFDLKRVTEEERRQASVLRKRIEDRKRLQQKKNKINLDRKTAIRAAERAWAAQNGKPEEGEEDLAEGRGGGVERRAERLGTPNSRKMSPITVQQPVKMAGRLGQQLGKNSIEFTDGEAEEQVECGGGEGGGEGGDKYNYNEMLQVVDSPDRMGGFKSEMPGRVGGGDGAAERAGGGGIGGKQFDGSMATGPREGFKTVFSSLMSLGGNGSEGGKGRRSSSSASSSAWKGYYEVEAPIKKERAGEGKVLFIYGDGTDCFTENPNVVVDCTEVVFRYIDVDAIVQCAPHIFLSTKASKLTFSHNSFKAYSQIQKLNAFCLGLSGAEGGGGGGDLLGGGRRITEMEISPDGNPCATLSTFREFCAFAMNKLEVLDGVEVTRVEREAGKMMFAALKRTGGDGTRAINQYLPANLFKTGGRGLGLFNRQGAGSGGGGGSGKMERSGTGSGGKGNPALDDDLAIARCTEKLVVNMANMAIDTNKNRHAFEELYPTIMRDIMDEAIHQKMNQDSYMENCLEQLLA</sequence>
<feature type="region of interest" description="Disordered" evidence="3">
    <location>
        <begin position="716"/>
        <end position="743"/>
    </location>
</feature>
<feature type="region of interest" description="Disordered" evidence="3">
    <location>
        <begin position="236"/>
        <end position="271"/>
    </location>
</feature>
<proteinExistence type="predicted"/>
<evidence type="ECO:0000256" key="3">
    <source>
        <dbReference type="SAM" id="MobiDB-lite"/>
    </source>
</evidence>
<dbReference type="SMART" id="SM00369">
    <property type="entry name" value="LRR_TYP"/>
    <property type="match status" value="3"/>
</dbReference>
<feature type="region of interest" description="Disordered" evidence="3">
    <location>
        <begin position="343"/>
        <end position="381"/>
    </location>
</feature>
<dbReference type="InterPro" id="IPR025875">
    <property type="entry name" value="Leu-rich_rpt_4"/>
</dbReference>
<dbReference type="EMBL" id="BRXZ01004281">
    <property type="protein sequence ID" value="GMH46387.1"/>
    <property type="molecule type" value="Genomic_DNA"/>
</dbReference>
<dbReference type="InterPro" id="IPR001611">
    <property type="entry name" value="Leu-rich_rpt"/>
</dbReference>
<evidence type="ECO:0008006" key="6">
    <source>
        <dbReference type="Google" id="ProtNLM"/>
    </source>
</evidence>